<keyword evidence="3" id="KW-0067">ATP-binding</keyword>
<gene>
    <name evidence="7" type="ORF">IPN91_07700</name>
</gene>
<dbReference type="GO" id="GO:0005524">
    <property type="term" value="F:ATP binding"/>
    <property type="evidence" value="ECO:0007669"/>
    <property type="project" value="UniProtKB-KW"/>
</dbReference>
<dbReference type="InterPro" id="IPR020751">
    <property type="entry name" value="aa-tRNA-synth_I_codon-bd_sub2"/>
</dbReference>
<sequence length="101" mass="11043">MAEALRFTFERPAAFDEKAVEKFMTAAVKPALAEVAALTDYAHDALEASFAAILERHGLKTKDLAQALRVALCGRPVSPGIFDTLMLLGRDEVLARLQAWL</sequence>
<dbReference type="Gene3D" id="1.10.10.350">
    <property type="match status" value="1"/>
</dbReference>
<comment type="caution">
    <text evidence="7">The sequence shown here is derived from an EMBL/GenBank/DDBJ whole genome shotgun (WGS) entry which is preliminary data.</text>
</comment>
<dbReference type="Proteomes" id="UP000709959">
    <property type="component" value="Unassembled WGS sequence"/>
</dbReference>
<keyword evidence="2" id="KW-0547">Nucleotide-binding</keyword>
<evidence type="ECO:0000256" key="4">
    <source>
        <dbReference type="ARBA" id="ARBA00022917"/>
    </source>
</evidence>
<dbReference type="GO" id="GO:0006412">
    <property type="term" value="P:translation"/>
    <property type="evidence" value="ECO:0007669"/>
    <property type="project" value="UniProtKB-KW"/>
</dbReference>
<dbReference type="InterPro" id="IPR045462">
    <property type="entry name" value="aa-tRNA-synth_I_cd-bd"/>
</dbReference>
<keyword evidence="4" id="KW-0648">Protein biosynthesis</keyword>
<dbReference type="AlphaFoldDB" id="A0A936K6U5"/>
<evidence type="ECO:0000259" key="6">
    <source>
        <dbReference type="Pfam" id="PF19269"/>
    </source>
</evidence>
<reference evidence="7 8" key="1">
    <citation type="submission" date="2020-10" db="EMBL/GenBank/DDBJ databases">
        <title>Connecting structure to function with the recovery of over 1000 high-quality activated sludge metagenome-assembled genomes encoding full-length rRNA genes using long-read sequencing.</title>
        <authorList>
            <person name="Singleton C.M."/>
            <person name="Petriglieri F."/>
            <person name="Kristensen J.M."/>
            <person name="Kirkegaard R.H."/>
            <person name="Michaelsen T.Y."/>
            <person name="Andersen M.H."/>
            <person name="Karst S.M."/>
            <person name="Dueholm M.S."/>
            <person name="Nielsen P.H."/>
            <person name="Albertsen M."/>
        </authorList>
    </citation>
    <scope>NUCLEOTIDE SEQUENCE [LARGE SCALE GENOMIC DNA]</scope>
    <source>
        <strain evidence="7">OdNE_18-Q3-R46-58_MAXAC.008</strain>
    </source>
</reference>
<evidence type="ECO:0000256" key="1">
    <source>
        <dbReference type="ARBA" id="ARBA00022598"/>
    </source>
</evidence>
<organism evidence="7 8">
    <name type="scientific">Candidatus Geothrix odensensis</name>
    <dbReference type="NCBI Taxonomy" id="2954440"/>
    <lineage>
        <taxon>Bacteria</taxon>
        <taxon>Pseudomonadati</taxon>
        <taxon>Acidobacteriota</taxon>
        <taxon>Holophagae</taxon>
        <taxon>Holophagales</taxon>
        <taxon>Holophagaceae</taxon>
        <taxon>Geothrix</taxon>
    </lineage>
</organism>
<evidence type="ECO:0000256" key="3">
    <source>
        <dbReference type="ARBA" id="ARBA00022840"/>
    </source>
</evidence>
<feature type="domain" description="Aminoacyl-tRNA synthetase class I anticodon-binding" evidence="6">
    <location>
        <begin position="1"/>
        <end position="100"/>
    </location>
</feature>
<evidence type="ECO:0000256" key="2">
    <source>
        <dbReference type="ARBA" id="ARBA00022741"/>
    </source>
</evidence>
<dbReference type="EMBL" id="JADKCH010000005">
    <property type="protein sequence ID" value="MBK8572525.1"/>
    <property type="molecule type" value="Genomic_DNA"/>
</dbReference>
<evidence type="ECO:0000313" key="8">
    <source>
        <dbReference type="Proteomes" id="UP000709959"/>
    </source>
</evidence>
<keyword evidence="5" id="KW-0030">Aminoacyl-tRNA synthetase</keyword>
<dbReference type="GO" id="GO:0004812">
    <property type="term" value="F:aminoacyl-tRNA ligase activity"/>
    <property type="evidence" value="ECO:0007669"/>
    <property type="project" value="UniProtKB-KW"/>
</dbReference>
<proteinExistence type="predicted"/>
<dbReference type="GO" id="GO:0000049">
    <property type="term" value="F:tRNA binding"/>
    <property type="evidence" value="ECO:0007669"/>
    <property type="project" value="InterPro"/>
</dbReference>
<dbReference type="InterPro" id="IPR008925">
    <property type="entry name" value="aa_tRNA-synth_I_cd-bd_sf"/>
</dbReference>
<evidence type="ECO:0000256" key="5">
    <source>
        <dbReference type="ARBA" id="ARBA00023146"/>
    </source>
</evidence>
<evidence type="ECO:0000313" key="7">
    <source>
        <dbReference type="EMBL" id="MBK8572525.1"/>
    </source>
</evidence>
<accession>A0A936K6U5</accession>
<keyword evidence="1" id="KW-0436">Ligase</keyword>
<protein>
    <recommendedName>
        <fullName evidence="6">Aminoacyl-tRNA synthetase class I anticodon-binding domain-containing protein</fullName>
    </recommendedName>
</protein>
<dbReference type="Pfam" id="PF19269">
    <property type="entry name" value="Anticodon_2"/>
    <property type="match status" value="1"/>
</dbReference>
<name>A0A936K6U5_9BACT</name>
<dbReference type="SUPFAM" id="SSF48163">
    <property type="entry name" value="An anticodon-binding domain of class I aminoacyl-tRNA synthetases"/>
    <property type="match status" value="1"/>
</dbReference>